<feature type="region of interest" description="Disordered" evidence="1">
    <location>
        <begin position="229"/>
        <end position="248"/>
    </location>
</feature>
<reference evidence="2 3" key="1">
    <citation type="submission" date="2023-02" db="EMBL/GenBank/DDBJ databases">
        <title>LHISI_Scaffold_Assembly.</title>
        <authorList>
            <person name="Stuart O.P."/>
            <person name="Cleave R."/>
            <person name="Magrath M.J.L."/>
            <person name="Mikheyev A.S."/>
        </authorList>
    </citation>
    <scope>NUCLEOTIDE SEQUENCE [LARGE SCALE GENOMIC DNA]</scope>
    <source>
        <strain evidence="2">Daus_M_001</strain>
        <tissue evidence="2">Leg muscle</tissue>
    </source>
</reference>
<dbReference type="InterPro" id="IPR036397">
    <property type="entry name" value="RNaseH_sf"/>
</dbReference>
<evidence type="ECO:0000313" key="2">
    <source>
        <dbReference type="EMBL" id="KAJ8875818.1"/>
    </source>
</evidence>
<proteinExistence type="predicted"/>
<dbReference type="EMBL" id="JARBHB010000009">
    <property type="protein sequence ID" value="KAJ8875818.1"/>
    <property type="molecule type" value="Genomic_DNA"/>
</dbReference>
<name>A0ABQ9GUU0_9NEOP</name>
<evidence type="ECO:0008006" key="4">
    <source>
        <dbReference type="Google" id="ProtNLM"/>
    </source>
</evidence>
<organism evidence="2 3">
    <name type="scientific">Dryococelus australis</name>
    <dbReference type="NCBI Taxonomy" id="614101"/>
    <lineage>
        <taxon>Eukaryota</taxon>
        <taxon>Metazoa</taxon>
        <taxon>Ecdysozoa</taxon>
        <taxon>Arthropoda</taxon>
        <taxon>Hexapoda</taxon>
        <taxon>Insecta</taxon>
        <taxon>Pterygota</taxon>
        <taxon>Neoptera</taxon>
        <taxon>Polyneoptera</taxon>
        <taxon>Phasmatodea</taxon>
        <taxon>Verophasmatodea</taxon>
        <taxon>Anareolatae</taxon>
        <taxon>Phasmatidae</taxon>
        <taxon>Eurycanthinae</taxon>
        <taxon>Dryococelus</taxon>
    </lineage>
</organism>
<evidence type="ECO:0000256" key="1">
    <source>
        <dbReference type="SAM" id="MobiDB-lite"/>
    </source>
</evidence>
<sequence length="602" mass="66196">MPLVGGFSRGCSVCPRTCIPELIHDPYSPRFTLIGSQGLDVKSRRTVSATHALLRAPEPEPAAPRYIGRAKCRVAMTSSQALIKRCKVPGQDVYKLVSRRRRTTEDVSQSAARTPGSYHDGGASCVVDILFSTTPTGHDGDQSESITTNTRGGVRSVDGTTRAREETVGDSKADGTAAACPGSRANRSERRLERLVQHSVDAGVAAHGAEDFAPPRPRRAATPQNCCLHGSSPNTPEARSLPGGRGGRGRVAIEPPGSCEGRCGLGHRGLQLRSWFQYRSHPRPAIAVVQPRERAALAVYRDGPTDDNVRYHVSRATMQWYANNVRRLDWPAQSPDLKPVEHLWDELDRRVRARQARPKSIAQLMEWSQEECGLIPMDVLQTLVESMPGRVAAVIAARDGIFACSPCRCRGRGEAEIEQRMHPTHFQSGIVLAMRLAIAEYPGLQGTLSKRQYYKFDSCLDGIDHWRGRSQMAAPLGPLITRPDETLQCDPSSTFRSSAKLVSEVGYTLKRCYRHNSMSQNGKGVHLDDLIQSGRCSDKSHVSIIIGFPQATREREWELRIPAKVGVNKKCGEHDSRGLVFQLTVVIPGQRSINGDREVSLV</sequence>
<protein>
    <recommendedName>
        <fullName evidence="4">Transposase</fullName>
    </recommendedName>
</protein>
<dbReference type="Proteomes" id="UP001159363">
    <property type="component" value="Chromosome 8"/>
</dbReference>
<accession>A0ABQ9GUU0</accession>
<feature type="region of interest" description="Disordered" evidence="1">
    <location>
        <begin position="134"/>
        <end position="188"/>
    </location>
</feature>
<dbReference type="Gene3D" id="3.30.420.10">
    <property type="entry name" value="Ribonuclease H-like superfamily/Ribonuclease H"/>
    <property type="match status" value="1"/>
</dbReference>
<comment type="caution">
    <text evidence="2">The sequence shown here is derived from an EMBL/GenBank/DDBJ whole genome shotgun (WGS) entry which is preliminary data.</text>
</comment>
<feature type="compositionally biased region" description="Basic and acidic residues" evidence="1">
    <location>
        <begin position="161"/>
        <end position="173"/>
    </location>
</feature>
<evidence type="ECO:0000313" key="3">
    <source>
        <dbReference type="Proteomes" id="UP001159363"/>
    </source>
</evidence>
<gene>
    <name evidence="2" type="ORF">PR048_023719</name>
</gene>
<keyword evidence="3" id="KW-1185">Reference proteome</keyword>